<dbReference type="InterPro" id="IPR043502">
    <property type="entry name" value="DNA/RNA_pol_sf"/>
</dbReference>
<dbReference type="AlphaFoldDB" id="A0A5S6QIT0"/>
<evidence type="ECO:0000313" key="2">
    <source>
        <dbReference type="WBParaSite" id="TMUE_2000007070.1"/>
    </source>
</evidence>
<dbReference type="Proteomes" id="UP000046395">
    <property type="component" value="Unassembled WGS sequence"/>
</dbReference>
<sequence length="139" mass="15780">MLQQLVETTGVPLEASQREKLHGMLSELRNAFAASKFDTGRTSVLKHDIVTDNIRPVRHPLRRLTPVERKEVSQLIQRMLDNEIIEPSNSPWAAGIVPVRKKDGSIRLCVDYRKLNEVSRRDAYPIPRIDETLEALTGA</sequence>
<dbReference type="PANTHER" id="PTHR24559:SF435">
    <property type="entry name" value="RIBONUCLEASE H"/>
    <property type="match status" value="1"/>
</dbReference>
<reference evidence="2" key="1">
    <citation type="submission" date="2019-12" db="UniProtKB">
        <authorList>
            <consortium name="WormBaseParasite"/>
        </authorList>
    </citation>
    <scope>IDENTIFICATION</scope>
</reference>
<protein>
    <submittedName>
        <fullName evidence="2">Reverse transcriptase domain-containing protein</fullName>
    </submittedName>
</protein>
<keyword evidence="1" id="KW-1185">Reference proteome</keyword>
<organism evidence="1 2">
    <name type="scientific">Trichuris muris</name>
    <name type="common">Mouse whipworm</name>
    <dbReference type="NCBI Taxonomy" id="70415"/>
    <lineage>
        <taxon>Eukaryota</taxon>
        <taxon>Metazoa</taxon>
        <taxon>Ecdysozoa</taxon>
        <taxon>Nematoda</taxon>
        <taxon>Enoplea</taxon>
        <taxon>Dorylaimia</taxon>
        <taxon>Trichinellida</taxon>
        <taxon>Trichuridae</taxon>
        <taxon>Trichuris</taxon>
    </lineage>
</organism>
<dbReference type="STRING" id="70415.A0A5S6QIT0"/>
<proteinExistence type="predicted"/>
<evidence type="ECO:0000313" key="1">
    <source>
        <dbReference type="Proteomes" id="UP000046395"/>
    </source>
</evidence>
<dbReference type="SUPFAM" id="SSF56672">
    <property type="entry name" value="DNA/RNA polymerases"/>
    <property type="match status" value="1"/>
</dbReference>
<name>A0A5S6QIT0_TRIMR</name>
<dbReference type="InterPro" id="IPR053134">
    <property type="entry name" value="RNA-dir_DNA_polymerase"/>
</dbReference>
<dbReference type="PANTHER" id="PTHR24559">
    <property type="entry name" value="TRANSPOSON TY3-I GAG-POL POLYPROTEIN"/>
    <property type="match status" value="1"/>
</dbReference>
<dbReference type="Gene3D" id="3.10.10.10">
    <property type="entry name" value="HIV Type 1 Reverse Transcriptase, subunit A, domain 1"/>
    <property type="match status" value="1"/>
</dbReference>
<dbReference type="WBParaSite" id="TMUE_2000007070.1">
    <property type="protein sequence ID" value="TMUE_2000007070.1"/>
    <property type="gene ID" value="WBGene00291465"/>
</dbReference>
<accession>A0A5S6QIT0</accession>